<dbReference type="AlphaFoldDB" id="A0AAW0RAN3"/>
<feature type="signal peptide" evidence="1">
    <location>
        <begin position="1"/>
        <end position="29"/>
    </location>
</feature>
<feature type="chain" id="PRO_5043788346" evidence="1">
    <location>
        <begin position="30"/>
        <end position="206"/>
    </location>
</feature>
<sequence>MSTINRSSSLVRLLAAFFTLFIALGFCAALPVSSSSDVVVDSGLEVRGNTPSKPSKEATVKMGDTKFFDFKKGYTKVGSSGFNSCLGALIVSDGGAIIGHYTATHTDIKDEFQFNTKDANTRIKELYSANKNSIKGNVKTYVYVQKDNQSAAKWSEELKKIIKDNTGIQPEVKLYGDYTKKQNSGGFTVTIKEKKKGKTSYSVKWA</sequence>
<keyword evidence="3" id="KW-1185">Reference proteome</keyword>
<evidence type="ECO:0000313" key="3">
    <source>
        <dbReference type="Proteomes" id="UP001392437"/>
    </source>
</evidence>
<name>A0AAW0RAN3_9PEZI</name>
<organism evidence="2 3">
    <name type="scientific">Apiospora kogelbergensis</name>
    <dbReference type="NCBI Taxonomy" id="1337665"/>
    <lineage>
        <taxon>Eukaryota</taxon>
        <taxon>Fungi</taxon>
        <taxon>Dikarya</taxon>
        <taxon>Ascomycota</taxon>
        <taxon>Pezizomycotina</taxon>
        <taxon>Sordariomycetes</taxon>
        <taxon>Xylariomycetidae</taxon>
        <taxon>Amphisphaeriales</taxon>
        <taxon>Apiosporaceae</taxon>
        <taxon>Apiospora</taxon>
    </lineage>
</organism>
<dbReference type="EMBL" id="JAQQWP010000001">
    <property type="protein sequence ID" value="KAK8131975.1"/>
    <property type="molecule type" value="Genomic_DNA"/>
</dbReference>
<accession>A0AAW0RAN3</accession>
<dbReference type="Proteomes" id="UP001392437">
    <property type="component" value="Unassembled WGS sequence"/>
</dbReference>
<proteinExistence type="predicted"/>
<reference evidence="2 3" key="1">
    <citation type="submission" date="2023-01" db="EMBL/GenBank/DDBJ databases">
        <title>Analysis of 21 Apiospora genomes using comparative genomics revels a genus with tremendous synthesis potential of carbohydrate active enzymes and secondary metabolites.</title>
        <authorList>
            <person name="Sorensen T."/>
        </authorList>
    </citation>
    <scope>NUCLEOTIDE SEQUENCE [LARGE SCALE GENOMIC DNA]</scope>
    <source>
        <strain evidence="2 3">CBS 117206</strain>
    </source>
</reference>
<protein>
    <submittedName>
        <fullName evidence="2">Uncharacterized protein</fullName>
    </submittedName>
</protein>
<comment type="caution">
    <text evidence="2">The sequence shown here is derived from an EMBL/GenBank/DDBJ whole genome shotgun (WGS) entry which is preliminary data.</text>
</comment>
<keyword evidence="1" id="KW-0732">Signal</keyword>
<evidence type="ECO:0000256" key="1">
    <source>
        <dbReference type="SAM" id="SignalP"/>
    </source>
</evidence>
<gene>
    <name evidence="2" type="ORF">PG999_000148</name>
</gene>
<evidence type="ECO:0000313" key="2">
    <source>
        <dbReference type="EMBL" id="KAK8131975.1"/>
    </source>
</evidence>